<keyword evidence="2" id="KW-0812">Transmembrane</keyword>
<feature type="region of interest" description="Disordered" evidence="1">
    <location>
        <begin position="30"/>
        <end position="54"/>
    </location>
</feature>
<feature type="compositionally biased region" description="Polar residues" evidence="1">
    <location>
        <begin position="37"/>
        <end position="54"/>
    </location>
</feature>
<name>A0A0G4PU56_PENC3</name>
<keyword evidence="2" id="KW-1133">Transmembrane helix</keyword>
<gene>
    <name evidence="3" type="ORF">PCAMFM013_S043g000035</name>
</gene>
<evidence type="ECO:0000256" key="2">
    <source>
        <dbReference type="SAM" id="Phobius"/>
    </source>
</evidence>
<dbReference type="Proteomes" id="UP000053732">
    <property type="component" value="Unassembled WGS sequence"/>
</dbReference>
<evidence type="ECO:0000256" key="1">
    <source>
        <dbReference type="SAM" id="MobiDB-lite"/>
    </source>
</evidence>
<feature type="region of interest" description="Disordered" evidence="1">
    <location>
        <begin position="199"/>
        <end position="243"/>
    </location>
</feature>
<feature type="transmembrane region" description="Helical" evidence="2">
    <location>
        <begin position="253"/>
        <end position="274"/>
    </location>
</feature>
<organism evidence="3 4">
    <name type="scientific">Penicillium camemberti (strain FM 013)</name>
    <dbReference type="NCBI Taxonomy" id="1429867"/>
    <lineage>
        <taxon>Eukaryota</taxon>
        <taxon>Fungi</taxon>
        <taxon>Dikarya</taxon>
        <taxon>Ascomycota</taxon>
        <taxon>Pezizomycotina</taxon>
        <taxon>Eurotiomycetes</taxon>
        <taxon>Eurotiomycetidae</taxon>
        <taxon>Eurotiales</taxon>
        <taxon>Aspergillaceae</taxon>
        <taxon>Penicillium</taxon>
    </lineage>
</organism>
<keyword evidence="4" id="KW-1185">Reference proteome</keyword>
<dbReference type="AlphaFoldDB" id="A0A0G4PU56"/>
<feature type="compositionally biased region" description="Polar residues" evidence="1">
    <location>
        <begin position="212"/>
        <end position="232"/>
    </location>
</feature>
<reference evidence="3 4" key="1">
    <citation type="journal article" date="2014" name="Nat. Commun.">
        <title>Multiple recent horizontal transfers of a large genomic region in cheese making fungi.</title>
        <authorList>
            <person name="Cheeseman K."/>
            <person name="Ropars J."/>
            <person name="Renault P."/>
            <person name="Dupont J."/>
            <person name="Gouzy J."/>
            <person name="Branca A."/>
            <person name="Abraham A.L."/>
            <person name="Ceppi M."/>
            <person name="Conseiller E."/>
            <person name="Debuchy R."/>
            <person name="Malagnac F."/>
            <person name="Goarin A."/>
            <person name="Silar P."/>
            <person name="Lacoste S."/>
            <person name="Sallet E."/>
            <person name="Bensimon A."/>
            <person name="Giraud T."/>
            <person name="Brygoo Y."/>
        </authorList>
    </citation>
    <scope>NUCLEOTIDE SEQUENCE [LARGE SCALE GENOMIC DNA]</scope>
    <source>
        <strain evidence="4">FM 013</strain>
    </source>
</reference>
<evidence type="ECO:0000313" key="3">
    <source>
        <dbReference type="EMBL" id="CRL30040.1"/>
    </source>
</evidence>
<sequence>MPTMDFANEILESVSSATSFEVLREDGAIDDKKNHFQRPTSQSNKNIPDELNNPTYQKIMPPTSREEPTMAYMSPVSSEQKLVSVKASNALSPAKEQVRQGTVAVSTLPRVDVTPTVNHEYLQDISPTWVVSGIWRIPKTPGTPLSHTNTIIPGSIHRNQQGTTSDFRWRSVSIKSMEQEIKSTPILRSPSSLLATDTSASMHYEESPGLGDTQTSPTNILPTSSTPDSKPSNGDDLIVSGNKGPHYSRTQSLGIILGSVSGASIIIFCGIILLHRPCYRRFRESRKTTIWIAHVSQNRDDAQPEDTDDL</sequence>
<protein>
    <submittedName>
        <fullName evidence="3">Str. FM013</fullName>
    </submittedName>
</protein>
<proteinExistence type="predicted"/>
<evidence type="ECO:0000313" key="4">
    <source>
        <dbReference type="Proteomes" id="UP000053732"/>
    </source>
</evidence>
<accession>A0A0G4PU56</accession>
<keyword evidence="2" id="KW-0472">Membrane</keyword>
<dbReference type="EMBL" id="HG793176">
    <property type="protein sequence ID" value="CRL30040.1"/>
    <property type="molecule type" value="Genomic_DNA"/>
</dbReference>